<feature type="domain" description="Methyltransferase FkbM" evidence="1">
    <location>
        <begin position="69"/>
        <end position="218"/>
    </location>
</feature>
<dbReference type="InterPro" id="IPR029063">
    <property type="entry name" value="SAM-dependent_MTases_sf"/>
</dbReference>
<proteinExistence type="predicted"/>
<dbReference type="PANTHER" id="PTHR34203">
    <property type="entry name" value="METHYLTRANSFERASE, FKBM FAMILY PROTEIN"/>
    <property type="match status" value="1"/>
</dbReference>
<dbReference type="Proteomes" id="UP000182661">
    <property type="component" value="Unassembled WGS sequence"/>
</dbReference>
<dbReference type="NCBIfam" id="TIGR01444">
    <property type="entry name" value="fkbM_fam"/>
    <property type="match status" value="1"/>
</dbReference>
<organism evidence="2 3">
    <name type="scientific">Pararhizobium antarcticum</name>
    <dbReference type="NCBI Taxonomy" id="1798805"/>
    <lineage>
        <taxon>Bacteria</taxon>
        <taxon>Pseudomonadati</taxon>
        <taxon>Pseudomonadota</taxon>
        <taxon>Alphaproteobacteria</taxon>
        <taxon>Hyphomicrobiales</taxon>
        <taxon>Rhizobiaceae</taxon>
        <taxon>Rhizobium/Agrobacterium group</taxon>
        <taxon>Pararhizobium</taxon>
    </lineage>
</organism>
<protein>
    <recommendedName>
        <fullName evidence="1">Methyltransferase FkbM domain-containing protein</fullName>
    </recommendedName>
</protein>
<dbReference type="PANTHER" id="PTHR34203:SF15">
    <property type="entry name" value="SLL1173 PROTEIN"/>
    <property type="match status" value="1"/>
</dbReference>
<dbReference type="SUPFAM" id="SSF53335">
    <property type="entry name" value="S-adenosyl-L-methionine-dependent methyltransferases"/>
    <property type="match status" value="1"/>
</dbReference>
<dbReference type="InterPro" id="IPR052514">
    <property type="entry name" value="SAM-dependent_MTase"/>
</dbReference>
<dbReference type="Gene3D" id="3.40.50.150">
    <property type="entry name" value="Vaccinia Virus protein VP39"/>
    <property type="match status" value="1"/>
</dbReference>
<dbReference type="EMBL" id="LSRP01000085">
    <property type="protein sequence ID" value="OJF96784.1"/>
    <property type="molecule type" value="Genomic_DNA"/>
</dbReference>
<gene>
    <name evidence="2" type="ORF">AX760_02620</name>
</gene>
<dbReference type="Pfam" id="PF05050">
    <property type="entry name" value="Methyltransf_21"/>
    <property type="match status" value="1"/>
</dbReference>
<evidence type="ECO:0000313" key="3">
    <source>
        <dbReference type="Proteomes" id="UP000182661"/>
    </source>
</evidence>
<comment type="caution">
    <text evidence="2">The sequence shown here is derived from an EMBL/GenBank/DDBJ whole genome shotgun (WGS) entry which is preliminary data.</text>
</comment>
<reference evidence="2 3" key="1">
    <citation type="submission" date="2016-02" db="EMBL/GenBank/DDBJ databases">
        <title>Genome sequencing of a beta-galactosidase producing bacteria Rhizobium sp. 59.</title>
        <authorList>
            <person name="Wang D."/>
            <person name="Kot W."/>
            <person name="Qin Y."/>
            <person name="Hansen L."/>
            <person name="Naqvi K."/>
            <person name="Rensing C."/>
        </authorList>
    </citation>
    <scope>NUCLEOTIDE SEQUENCE [LARGE SCALE GENOMIC DNA]</scope>
    <source>
        <strain evidence="2 3">59</strain>
    </source>
</reference>
<evidence type="ECO:0000259" key="1">
    <source>
        <dbReference type="Pfam" id="PF05050"/>
    </source>
</evidence>
<dbReference type="InterPro" id="IPR006342">
    <property type="entry name" value="FkbM_mtfrase"/>
</dbReference>
<accession>A0A657LTB7</accession>
<name>A0A657LTB7_9HYPH</name>
<dbReference type="AlphaFoldDB" id="A0A657LTB7"/>
<keyword evidence="3" id="KW-1185">Reference proteome</keyword>
<evidence type="ECO:0000313" key="2">
    <source>
        <dbReference type="EMBL" id="OJF96784.1"/>
    </source>
</evidence>
<sequence>MNKLLRSLRNRYRKLFQVRSVTISGIQINCAPGHIPDSVRHALYKDIYEDTERVLIAKVVKPGMKVLEIGTGIGFISLLATRLAGDGNVVSFEANPELEPIIRDNFARNNRVPNLVMNAVTVDGQPISFFRSDNIISSSLYDRKRQDEKITVQSTALADILEQHDPNVLIMDVEGAEIDLLGAGSLKSIQHIIVEVHPHIVGDEKIALLLKSLEERGFMIKERIRKTAYLVRPA</sequence>